<dbReference type="Gene3D" id="3.40.50.1360">
    <property type="match status" value="1"/>
</dbReference>
<dbReference type="GO" id="GO:0006046">
    <property type="term" value="P:N-acetylglucosamine catabolic process"/>
    <property type="evidence" value="ECO:0007669"/>
    <property type="project" value="TreeGrafter"/>
</dbReference>
<dbReference type="InterPro" id="IPR018321">
    <property type="entry name" value="Glucosamine6P_isomerase_CS"/>
</dbReference>
<dbReference type="AlphaFoldDB" id="A0AB73T0F6"/>
<feature type="domain" description="Glucosamine/galactosamine-6-phosphate isomerase" evidence="3">
    <location>
        <begin position="10"/>
        <end position="224"/>
    </location>
</feature>
<dbReference type="PANTHER" id="PTHR11280:SF5">
    <property type="entry name" value="GLUCOSAMINE-6-PHOSPHATE ISOMERASE"/>
    <property type="match status" value="1"/>
</dbReference>
<organism evidence="4 5">
    <name type="scientific">Murimonas intestini</name>
    <dbReference type="NCBI Taxonomy" id="1337051"/>
    <lineage>
        <taxon>Bacteria</taxon>
        <taxon>Bacillati</taxon>
        <taxon>Bacillota</taxon>
        <taxon>Clostridia</taxon>
        <taxon>Lachnospirales</taxon>
        <taxon>Lachnospiraceae</taxon>
        <taxon>Murimonas</taxon>
    </lineage>
</organism>
<keyword evidence="2" id="KW-0119">Carbohydrate metabolism</keyword>
<dbReference type="PANTHER" id="PTHR11280">
    <property type="entry name" value="GLUCOSAMINE-6-PHOSPHATE ISOMERASE"/>
    <property type="match status" value="1"/>
</dbReference>
<dbReference type="GO" id="GO:0004342">
    <property type="term" value="F:glucosamine-6-phosphate deaminase activity"/>
    <property type="evidence" value="ECO:0007669"/>
    <property type="project" value="InterPro"/>
</dbReference>
<keyword evidence="4" id="KW-0413">Isomerase</keyword>
<dbReference type="EMBL" id="QGGY01000013">
    <property type="protein sequence ID" value="PWJ73263.1"/>
    <property type="molecule type" value="Genomic_DNA"/>
</dbReference>
<protein>
    <submittedName>
        <fullName evidence="4">Galactosamine-6-phosphate isomerase/glucosamine-6-phosphate deaminase</fullName>
    </submittedName>
</protein>
<dbReference type="GO" id="GO:0005975">
    <property type="term" value="P:carbohydrate metabolic process"/>
    <property type="evidence" value="ECO:0007669"/>
    <property type="project" value="InterPro"/>
</dbReference>
<evidence type="ECO:0000313" key="5">
    <source>
        <dbReference type="Proteomes" id="UP000245412"/>
    </source>
</evidence>
<dbReference type="SUPFAM" id="SSF100950">
    <property type="entry name" value="NagB/RpiA/CoA transferase-like"/>
    <property type="match status" value="1"/>
</dbReference>
<dbReference type="GO" id="GO:0042802">
    <property type="term" value="F:identical protein binding"/>
    <property type="evidence" value="ECO:0007669"/>
    <property type="project" value="TreeGrafter"/>
</dbReference>
<gene>
    <name evidence="4" type="ORF">C7383_11349</name>
</gene>
<evidence type="ECO:0000256" key="2">
    <source>
        <dbReference type="ARBA" id="ARBA00023277"/>
    </source>
</evidence>
<accession>A0AB73T0F6</accession>
<keyword evidence="5" id="KW-1185">Reference proteome</keyword>
<dbReference type="PROSITE" id="PS01161">
    <property type="entry name" value="GLC_GALNAC_ISOMERASE"/>
    <property type="match status" value="1"/>
</dbReference>
<name>A0AB73T0F6_9FIRM</name>
<dbReference type="InterPro" id="IPR004547">
    <property type="entry name" value="Glucosamine6P_isomerase"/>
</dbReference>
<evidence type="ECO:0000259" key="3">
    <source>
        <dbReference type="Pfam" id="PF01182"/>
    </source>
</evidence>
<sequence length="253" mass="27374">MKKIVSGSMEEQAKTAAKIIASYVKKKPNALLCLAAGDTPTETYAWMARMQREGLADFRDCRLIGLDEWAGLDEDTEGGCIKCIIDHVVKPLGLKKENVVFFDACSEDLDEECARVNKYLAAEGPIDVSLMGVGMNGHIALNEPGCDFNSTAHTVLLDPITVKVAQKYFQKPTPVTQGITLGMKQIWDSRVLVVIANGKKKQAIMHTSMYGEVTNAVPASALQNHPNCIVSLDTAADSAADWDLDSAIGDKGE</sequence>
<reference evidence="4 5" key="1">
    <citation type="submission" date="2018-05" db="EMBL/GenBank/DDBJ databases">
        <authorList>
            <person name="Goeker M."/>
            <person name="Huntemann M."/>
            <person name="Clum A."/>
            <person name="Pillay M."/>
            <person name="Palaniappan K."/>
            <person name="Varghese N."/>
            <person name="Mikhailova N."/>
            <person name="Stamatis D."/>
            <person name="Reddy T."/>
            <person name="Daum C."/>
            <person name="Shapiro N."/>
            <person name="Ivanova N."/>
            <person name="Kyrpides N."/>
            <person name="Woyke T."/>
        </authorList>
    </citation>
    <scope>NUCLEOTIDE SEQUENCE [LARGE SCALE GENOMIC DNA]</scope>
    <source>
        <strain evidence="4 5">DSM 26524</strain>
    </source>
</reference>
<dbReference type="RefSeq" id="WP_109747802.1">
    <property type="nucleotide sequence ID" value="NZ_JANKBI010000026.1"/>
</dbReference>
<dbReference type="GO" id="GO:0019262">
    <property type="term" value="P:N-acetylneuraminate catabolic process"/>
    <property type="evidence" value="ECO:0007669"/>
    <property type="project" value="TreeGrafter"/>
</dbReference>
<dbReference type="InterPro" id="IPR006148">
    <property type="entry name" value="Glc/Gal-6P_isomerase"/>
</dbReference>
<dbReference type="CDD" id="cd01399">
    <property type="entry name" value="GlcN6P_deaminase"/>
    <property type="match status" value="1"/>
</dbReference>
<dbReference type="GO" id="GO:0016853">
    <property type="term" value="F:isomerase activity"/>
    <property type="evidence" value="ECO:0007669"/>
    <property type="project" value="UniProtKB-KW"/>
</dbReference>
<dbReference type="Proteomes" id="UP000245412">
    <property type="component" value="Unassembled WGS sequence"/>
</dbReference>
<dbReference type="GO" id="GO:0006043">
    <property type="term" value="P:glucosamine catabolic process"/>
    <property type="evidence" value="ECO:0007669"/>
    <property type="project" value="TreeGrafter"/>
</dbReference>
<evidence type="ECO:0000313" key="4">
    <source>
        <dbReference type="EMBL" id="PWJ73263.1"/>
    </source>
</evidence>
<proteinExistence type="predicted"/>
<evidence type="ECO:0000256" key="1">
    <source>
        <dbReference type="ARBA" id="ARBA00022801"/>
    </source>
</evidence>
<dbReference type="GO" id="GO:0005737">
    <property type="term" value="C:cytoplasm"/>
    <property type="evidence" value="ECO:0007669"/>
    <property type="project" value="TreeGrafter"/>
</dbReference>
<keyword evidence="1" id="KW-0378">Hydrolase</keyword>
<dbReference type="InterPro" id="IPR037171">
    <property type="entry name" value="NagB/RpiA_transferase-like"/>
</dbReference>
<dbReference type="Pfam" id="PF01182">
    <property type="entry name" value="Glucosamine_iso"/>
    <property type="match status" value="1"/>
</dbReference>
<comment type="caution">
    <text evidence="4">The sequence shown here is derived from an EMBL/GenBank/DDBJ whole genome shotgun (WGS) entry which is preliminary data.</text>
</comment>